<gene>
    <name evidence="1" type="ORF">FSB_LOCUS18014</name>
</gene>
<proteinExistence type="predicted"/>
<sequence length="147" mass="16246">MDLRVQGSTHGGRALWVLAGEDSPGQAWGNRTRGSHRDKTLRKLPLPKRTICCEGDCHKGYLPIPKRVFCNIPGSDTLEYYSILSSLGLAPSRLCPCGPAFSWDPRVLFPQAYPGESSPASTLKGFSHKARPPCVEPWTLKSIEFYT</sequence>
<evidence type="ECO:0000313" key="1">
    <source>
        <dbReference type="EMBL" id="SPC90132.1"/>
    </source>
</evidence>
<dbReference type="AlphaFoldDB" id="A0A2N9FSA5"/>
<reference evidence="1" key="1">
    <citation type="submission" date="2018-02" db="EMBL/GenBank/DDBJ databases">
        <authorList>
            <person name="Cohen D.B."/>
            <person name="Kent A.D."/>
        </authorList>
    </citation>
    <scope>NUCLEOTIDE SEQUENCE</scope>
</reference>
<organism evidence="1">
    <name type="scientific">Fagus sylvatica</name>
    <name type="common">Beechnut</name>
    <dbReference type="NCBI Taxonomy" id="28930"/>
    <lineage>
        <taxon>Eukaryota</taxon>
        <taxon>Viridiplantae</taxon>
        <taxon>Streptophyta</taxon>
        <taxon>Embryophyta</taxon>
        <taxon>Tracheophyta</taxon>
        <taxon>Spermatophyta</taxon>
        <taxon>Magnoliopsida</taxon>
        <taxon>eudicotyledons</taxon>
        <taxon>Gunneridae</taxon>
        <taxon>Pentapetalae</taxon>
        <taxon>rosids</taxon>
        <taxon>fabids</taxon>
        <taxon>Fagales</taxon>
        <taxon>Fagaceae</taxon>
        <taxon>Fagus</taxon>
    </lineage>
</organism>
<dbReference type="EMBL" id="OIVN01001122">
    <property type="protein sequence ID" value="SPC90132.1"/>
    <property type="molecule type" value="Genomic_DNA"/>
</dbReference>
<protein>
    <submittedName>
        <fullName evidence="1">Uncharacterized protein</fullName>
    </submittedName>
</protein>
<accession>A0A2N9FSA5</accession>
<name>A0A2N9FSA5_FAGSY</name>